<evidence type="ECO:0000256" key="4">
    <source>
        <dbReference type="ARBA" id="ARBA00023002"/>
    </source>
</evidence>
<dbReference type="PIRSF" id="PIRSF000102">
    <property type="entry name" value="Lac_mal_DH"/>
    <property type="match status" value="1"/>
</dbReference>
<dbReference type="InterPro" id="IPR015955">
    <property type="entry name" value="Lactate_DH/Glyco_Ohase_4_C"/>
</dbReference>
<feature type="binding site" evidence="9">
    <location>
        <position position="61"/>
    </location>
    <ligand>
        <name>NAD(+)</name>
        <dbReference type="ChEBI" id="CHEBI:57540"/>
    </ligand>
</feature>
<organism evidence="14">
    <name type="scientific">Graphocephala atropunctata</name>
    <dbReference type="NCBI Taxonomy" id="36148"/>
    <lineage>
        <taxon>Eukaryota</taxon>
        <taxon>Metazoa</taxon>
        <taxon>Ecdysozoa</taxon>
        <taxon>Arthropoda</taxon>
        <taxon>Hexapoda</taxon>
        <taxon>Insecta</taxon>
        <taxon>Pterygota</taxon>
        <taxon>Neoptera</taxon>
        <taxon>Paraneoptera</taxon>
        <taxon>Hemiptera</taxon>
        <taxon>Auchenorrhyncha</taxon>
        <taxon>Membracoidea</taxon>
        <taxon>Cicadellidae</taxon>
        <taxon>Cicadellinae</taxon>
        <taxon>Cicadellini</taxon>
        <taxon>Graphocephala</taxon>
    </lineage>
</organism>
<dbReference type="Pfam" id="PF00056">
    <property type="entry name" value="Ldh_1_N"/>
    <property type="match status" value="1"/>
</dbReference>
<dbReference type="EMBL" id="GEBQ01031802">
    <property type="protein sequence ID" value="JAT08175.1"/>
    <property type="molecule type" value="Transcribed_RNA"/>
</dbReference>
<gene>
    <name evidence="14" type="ORF">g.9520</name>
</gene>
<dbReference type="InterPro" id="IPR036291">
    <property type="entry name" value="NAD(P)-bd_dom_sf"/>
</dbReference>
<dbReference type="FunFam" id="3.40.50.720:FF:000013">
    <property type="entry name" value="Malate dehydrogenase"/>
    <property type="match status" value="1"/>
</dbReference>
<comment type="subunit">
    <text evidence="2">Homodimer.</text>
</comment>
<feature type="binding site" evidence="8">
    <location>
        <position position="146"/>
    </location>
    <ligand>
        <name>substrate</name>
    </ligand>
</feature>
<dbReference type="EC" id="1.1.1.37" evidence="11"/>
<dbReference type="AlphaFoldDB" id="A0A1B6K9S9"/>
<evidence type="ECO:0000256" key="7">
    <source>
        <dbReference type="PIRSR" id="PIRSR000102-1"/>
    </source>
</evidence>
<evidence type="ECO:0000256" key="3">
    <source>
        <dbReference type="ARBA" id="ARBA00022532"/>
    </source>
</evidence>
<dbReference type="PROSITE" id="PS00068">
    <property type="entry name" value="MDH"/>
    <property type="match status" value="1"/>
</dbReference>
<feature type="binding site" evidence="8">
    <location>
        <position position="114"/>
    </location>
    <ligand>
        <name>substrate</name>
    </ligand>
</feature>
<feature type="domain" description="Lactate/malate dehydrogenase C-terminal" evidence="13">
    <location>
        <begin position="174"/>
        <end position="336"/>
    </location>
</feature>
<protein>
    <recommendedName>
        <fullName evidence="11">Malate dehydrogenase</fullName>
        <ecNumber evidence="11">1.1.1.37</ecNumber>
    </recommendedName>
</protein>
<dbReference type="GO" id="GO:0006108">
    <property type="term" value="P:malate metabolic process"/>
    <property type="evidence" value="ECO:0007669"/>
    <property type="project" value="InterPro"/>
</dbReference>
<evidence type="ECO:0000259" key="12">
    <source>
        <dbReference type="Pfam" id="PF00056"/>
    </source>
</evidence>
<dbReference type="InterPro" id="IPR001252">
    <property type="entry name" value="Malate_DH_AS"/>
</dbReference>
<dbReference type="FunFam" id="3.90.110.10:FF:000001">
    <property type="entry name" value="Malate dehydrogenase"/>
    <property type="match status" value="1"/>
</dbReference>
<feature type="active site" description="Proton acceptor" evidence="7">
    <location>
        <position position="204"/>
    </location>
</feature>
<dbReference type="InterPro" id="IPR001557">
    <property type="entry name" value="L-lactate/malate_DH"/>
</dbReference>
<dbReference type="InterPro" id="IPR001236">
    <property type="entry name" value="Lactate/malate_DH_N"/>
</dbReference>
<evidence type="ECO:0000256" key="8">
    <source>
        <dbReference type="PIRSR" id="PIRSR000102-2"/>
    </source>
</evidence>
<comment type="catalytic activity">
    <reaction evidence="6 11">
        <text>(S)-malate + NAD(+) = oxaloacetate + NADH + H(+)</text>
        <dbReference type="Rhea" id="RHEA:21432"/>
        <dbReference type="ChEBI" id="CHEBI:15378"/>
        <dbReference type="ChEBI" id="CHEBI:15589"/>
        <dbReference type="ChEBI" id="CHEBI:16452"/>
        <dbReference type="ChEBI" id="CHEBI:57540"/>
        <dbReference type="ChEBI" id="CHEBI:57945"/>
        <dbReference type="EC" id="1.1.1.37"/>
    </reaction>
</comment>
<dbReference type="SUPFAM" id="SSF56327">
    <property type="entry name" value="LDH C-terminal domain-like"/>
    <property type="match status" value="1"/>
</dbReference>
<feature type="binding site" evidence="8">
    <location>
        <position position="180"/>
    </location>
    <ligand>
        <name>substrate</name>
    </ligand>
</feature>
<dbReference type="GO" id="GO:0006099">
    <property type="term" value="P:tricarboxylic acid cycle"/>
    <property type="evidence" value="ECO:0007669"/>
    <property type="project" value="UniProtKB-KW"/>
</dbReference>
<keyword evidence="3 11" id="KW-0816">Tricarboxylic acid cycle</keyword>
<comment type="similarity">
    <text evidence="1">Belongs to the LDH/MDH superfamily. MDH type 1 family.</text>
</comment>
<accession>A0A1B6K9S9</accession>
<evidence type="ECO:0000256" key="1">
    <source>
        <dbReference type="ARBA" id="ARBA00008824"/>
    </source>
</evidence>
<dbReference type="PANTHER" id="PTHR11540:SF16">
    <property type="entry name" value="MALATE DEHYDROGENASE, MITOCHONDRIAL"/>
    <property type="match status" value="1"/>
</dbReference>
<evidence type="ECO:0000256" key="2">
    <source>
        <dbReference type="ARBA" id="ARBA00011738"/>
    </source>
</evidence>
<dbReference type="Gene3D" id="3.90.110.10">
    <property type="entry name" value="Lactate dehydrogenase/glycoside hydrolase, family 4, C-terminal"/>
    <property type="match status" value="1"/>
</dbReference>
<feature type="binding site" evidence="8">
    <location>
        <position position="108"/>
    </location>
    <ligand>
        <name>substrate</name>
    </ligand>
</feature>
<feature type="binding site" evidence="9">
    <location>
        <begin position="144"/>
        <end position="146"/>
    </location>
    <ligand>
        <name>NAD(+)</name>
        <dbReference type="ChEBI" id="CHEBI:57540"/>
    </ligand>
</feature>
<dbReference type="GO" id="GO:0030060">
    <property type="term" value="F:L-malate dehydrogenase (NAD+) activity"/>
    <property type="evidence" value="ECO:0007669"/>
    <property type="project" value="UniProtKB-EC"/>
</dbReference>
<dbReference type="NCBIfam" id="TIGR01772">
    <property type="entry name" value="MDH_euk_gproteo"/>
    <property type="match status" value="1"/>
</dbReference>
<evidence type="ECO:0000256" key="11">
    <source>
        <dbReference type="RuleBase" id="RU003405"/>
    </source>
</evidence>
<dbReference type="PANTHER" id="PTHR11540">
    <property type="entry name" value="MALATE AND LACTATE DEHYDROGENASE"/>
    <property type="match status" value="1"/>
</dbReference>
<evidence type="ECO:0000256" key="6">
    <source>
        <dbReference type="ARBA" id="ARBA00048313"/>
    </source>
</evidence>
<evidence type="ECO:0000256" key="9">
    <source>
        <dbReference type="PIRSR" id="PIRSR000102-3"/>
    </source>
</evidence>
<proteinExistence type="inferred from homology"/>
<dbReference type="InterPro" id="IPR010097">
    <property type="entry name" value="Malate_DH_type1"/>
</dbReference>
<feature type="domain" description="Lactate/malate dehydrogenase N-terminal" evidence="12">
    <location>
        <begin position="29"/>
        <end position="172"/>
    </location>
</feature>
<dbReference type="InterPro" id="IPR022383">
    <property type="entry name" value="Lactate/malate_DH_C"/>
</dbReference>
<feature type="binding site" evidence="9">
    <location>
        <begin position="35"/>
        <end position="41"/>
    </location>
    <ligand>
        <name>NAD(+)</name>
        <dbReference type="ChEBI" id="CHEBI:57540"/>
    </ligand>
</feature>
<name>A0A1B6K9S9_9HEMI</name>
<dbReference type="Gene3D" id="3.40.50.720">
    <property type="entry name" value="NAD(P)-binding Rossmann-like Domain"/>
    <property type="match status" value="1"/>
</dbReference>
<dbReference type="SUPFAM" id="SSF51735">
    <property type="entry name" value="NAD(P)-binding Rossmann-fold domains"/>
    <property type="match status" value="1"/>
</dbReference>
<evidence type="ECO:0000259" key="13">
    <source>
        <dbReference type="Pfam" id="PF02866"/>
    </source>
</evidence>
<keyword evidence="5 9" id="KW-0520">NAD</keyword>
<reference evidence="14" key="1">
    <citation type="submission" date="2015-11" db="EMBL/GenBank/DDBJ databases">
        <title>De novo transcriptome assembly of four potential Pierce s Disease insect vectors from Arizona vineyards.</title>
        <authorList>
            <person name="Tassone E.E."/>
        </authorList>
    </citation>
    <scope>NUCLEOTIDE SEQUENCE</scope>
</reference>
<sequence>MFSGLFKPRVFSIRQQNVNNLCTTNQGWIKVTVLGASGGIGQPLSLLLKNSNLITELALYDVVHSVGVAADLSHIPTAAKVKGYIGPQQLKESLKDAQVVVIPAGVPRKPGMTRDDLFDSNASTVKELTQSVAEAAPKSIIGVITNPINSTLPIAAEVMKKAGVFDPKKLIGITTLDIIRSKTFIAEAKGLDPKDINIPVIGGHAGTTIIPLVSRATPAVTFPQDQLEALISKIQEAGTEVVKAKAGAGSATLAMAYAGALFTLDLLKAMKGEPNIVQCAFVASDVSELNYFASPILFGPGGVQKNLGIGKLSDYEAKQLKEAIPVLKKSIQRGEDYVKNK</sequence>
<dbReference type="Pfam" id="PF02866">
    <property type="entry name" value="Ldh_1_C"/>
    <property type="match status" value="1"/>
</dbReference>
<evidence type="ECO:0000256" key="5">
    <source>
        <dbReference type="ARBA" id="ARBA00023027"/>
    </source>
</evidence>
<evidence type="ECO:0000256" key="10">
    <source>
        <dbReference type="RuleBase" id="RU003369"/>
    </source>
</evidence>
<keyword evidence="4 10" id="KW-0560">Oxidoreductase</keyword>
<feature type="binding site" evidence="9">
    <location>
        <position position="121"/>
    </location>
    <ligand>
        <name>NAD(+)</name>
        <dbReference type="ChEBI" id="CHEBI:57540"/>
    </ligand>
</feature>
<feature type="binding site" evidence="9">
    <location>
        <position position="255"/>
    </location>
    <ligand>
        <name>NAD(+)</name>
        <dbReference type="ChEBI" id="CHEBI:57540"/>
    </ligand>
</feature>
<dbReference type="CDD" id="cd01337">
    <property type="entry name" value="MDH_glyoxysomal_mitochondrial"/>
    <property type="match status" value="1"/>
</dbReference>
<evidence type="ECO:0000313" key="14">
    <source>
        <dbReference type="EMBL" id="JAT08175.1"/>
    </source>
</evidence>
<dbReference type="GO" id="GO:0005739">
    <property type="term" value="C:mitochondrion"/>
    <property type="evidence" value="ECO:0007669"/>
    <property type="project" value="TreeGrafter"/>
</dbReference>